<dbReference type="EMBL" id="CP050855">
    <property type="protein sequence ID" value="QLH63075.1"/>
    <property type="molecule type" value="Genomic_DNA"/>
</dbReference>
<evidence type="ECO:0000313" key="2">
    <source>
        <dbReference type="Proteomes" id="UP000042738"/>
    </source>
</evidence>
<gene>
    <name evidence="1" type="ORF">SYMBAF_09255</name>
</gene>
<organism evidence="1 2">
    <name type="scientific">Serratia symbiotica</name>
    <dbReference type="NCBI Taxonomy" id="138074"/>
    <lineage>
        <taxon>Bacteria</taxon>
        <taxon>Pseudomonadati</taxon>
        <taxon>Pseudomonadota</taxon>
        <taxon>Gammaproteobacteria</taxon>
        <taxon>Enterobacterales</taxon>
        <taxon>Yersiniaceae</taxon>
        <taxon>Serratia</taxon>
    </lineage>
</organism>
<dbReference type="STRING" id="138074.SYMBAF_20126"/>
<accession>A0A068Z822</accession>
<dbReference type="Proteomes" id="UP000042738">
    <property type="component" value="Chromosome"/>
</dbReference>
<proteinExistence type="predicted"/>
<name>A0A068Z822_9GAMM</name>
<protein>
    <submittedName>
        <fullName evidence="1">Uncharacterized protein</fullName>
    </submittedName>
</protein>
<evidence type="ECO:0000313" key="1">
    <source>
        <dbReference type="EMBL" id="QLH63075.1"/>
    </source>
</evidence>
<dbReference type="GeneID" id="93736680"/>
<dbReference type="AlphaFoldDB" id="A0A068Z822"/>
<sequence>MQAKQFNETYKVGCHFIYTPNPILRGGRIVKTVDVARDLSESTVVEINIEPWFANIKSLTPAG</sequence>
<dbReference type="RefSeq" id="WP_040265106.1">
    <property type="nucleotide sequence ID" value="NZ_CP050855.1"/>
</dbReference>
<reference evidence="1 2" key="1">
    <citation type="journal article" date="2014" name="Genome Announc.">
        <title>Whole-Genome Sequence of Serratia symbiotica Strain CWBI-2.3T, a Free-Living Symbiont of the Black Bean Aphid Aphis fabae.</title>
        <authorList>
            <person name="Foray V."/>
            <person name="Grigorescu A.S."/>
            <person name="Sabri A."/>
            <person name="Haubruge E."/>
            <person name="Lognay G."/>
            <person name="Francis F."/>
            <person name="Fauconnier M.L."/>
            <person name="Hance T."/>
            <person name="Thonart P."/>
        </authorList>
    </citation>
    <scope>NUCLEOTIDE SEQUENCE [LARGE SCALE GENOMIC DNA]</scope>
    <source>
        <strain evidence="1">CWBI-2.3</strain>
    </source>
</reference>